<dbReference type="InterPro" id="IPR023393">
    <property type="entry name" value="START-like_dom_sf"/>
</dbReference>
<dbReference type="SUPFAM" id="SSF55961">
    <property type="entry name" value="Bet v1-like"/>
    <property type="match status" value="1"/>
</dbReference>
<dbReference type="InterPro" id="IPR019587">
    <property type="entry name" value="Polyketide_cyclase/dehydratase"/>
</dbReference>
<proteinExistence type="predicted"/>
<accession>A0A0A8X5H5</accession>
<comment type="caution">
    <text evidence="1">The sequence shown here is derived from an EMBL/GenBank/DDBJ whole genome shotgun (WGS) entry which is preliminary data.</text>
</comment>
<dbReference type="OrthoDB" id="2374625at2"/>
<gene>
    <name evidence="1" type="ORF">SAMD00020551_2650</name>
</gene>
<dbReference type="EMBL" id="BASE01000058">
    <property type="protein sequence ID" value="GAM14499.1"/>
    <property type="molecule type" value="Genomic_DNA"/>
</dbReference>
<sequence>MPEGRHDIIIDVPIDQVWDFVKDMDNWAPLLPGYISHEKLSEKQSKWAFKETVGVLKKKISLQVTIREWIEPTRVTFDLKGINENLTGKGYFNAEALGQNRTKMTGYLEMTADGALAPVMNAVMKSSLPKSGQELTTAIAQKLEERKAIR</sequence>
<evidence type="ECO:0000313" key="1">
    <source>
        <dbReference type="EMBL" id="GAM14499.1"/>
    </source>
</evidence>
<dbReference type="STRING" id="1321606.SAMD00020551_2650"/>
<dbReference type="AlphaFoldDB" id="A0A0A8X5H5"/>
<dbReference type="RefSeq" id="WP_041966244.1">
    <property type="nucleotide sequence ID" value="NZ_BASE01000058.1"/>
</dbReference>
<dbReference type="Proteomes" id="UP000031014">
    <property type="component" value="Unassembled WGS sequence"/>
</dbReference>
<reference evidence="1 2" key="1">
    <citation type="submission" date="2013-06" db="EMBL/GenBank/DDBJ databases">
        <title>Whole genome shotgun sequence of Bacillus selenatarsenatis SF-1.</title>
        <authorList>
            <person name="Kuroda M."/>
            <person name="Sei K."/>
            <person name="Yamashita M."/>
            <person name="Ike M."/>
        </authorList>
    </citation>
    <scope>NUCLEOTIDE SEQUENCE [LARGE SCALE GENOMIC DNA]</scope>
    <source>
        <strain evidence="1 2">SF-1</strain>
    </source>
</reference>
<protein>
    <submittedName>
        <fullName evidence="1">CDS_ID OB2637</fullName>
    </submittedName>
</protein>
<dbReference type="CDD" id="cd07812">
    <property type="entry name" value="SRPBCC"/>
    <property type="match status" value="1"/>
</dbReference>
<name>A0A0A8X5H5_MESS1</name>
<evidence type="ECO:0000313" key="2">
    <source>
        <dbReference type="Proteomes" id="UP000031014"/>
    </source>
</evidence>
<dbReference type="Gene3D" id="3.30.530.20">
    <property type="match status" value="1"/>
</dbReference>
<dbReference type="Pfam" id="PF10604">
    <property type="entry name" value="Polyketide_cyc2"/>
    <property type="match status" value="1"/>
</dbReference>
<keyword evidence="2" id="KW-1185">Reference proteome</keyword>
<organism evidence="1 2">
    <name type="scientific">Mesobacillus selenatarsenatis (strain DSM 18680 / JCM 14380 / FERM P-15431 / SF-1)</name>
    <dbReference type="NCBI Taxonomy" id="1321606"/>
    <lineage>
        <taxon>Bacteria</taxon>
        <taxon>Bacillati</taxon>
        <taxon>Bacillota</taxon>
        <taxon>Bacilli</taxon>
        <taxon>Bacillales</taxon>
        <taxon>Bacillaceae</taxon>
        <taxon>Mesobacillus</taxon>
    </lineage>
</organism>